<dbReference type="AlphaFoldDB" id="A0A9W4E7X3"/>
<reference evidence="4 6" key="1">
    <citation type="submission" date="2016-07" db="EMBL/GenBank/DDBJ databases">
        <title>Genome sequencing project for further understanding the molecular mechanisms of preventing non-alcoholic fatty liver disease.</title>
        <authorList>
            <person name="Wang H."/>
        </authorList>
    </citation>
    <scope>NUCLEOTIDE SEQUENCE [LARGE SCALE GENOMIC DNA]</scope>
    <source>
        <strain evidence="4 6">BS15</strain>
    </source>
</reference>
<reference evidence="5 7" key="2">
    <citation type="submission" date="2018-10" db="EMBL/GenBank/DDBJ databases">
        <title>Complete genome sequencing of Lactobacillus johnsonii ZLJ010.</title>
        <authorList>
            <person name="Zhang W."/>
            <person name="Ji H."/>
            <person name="Wang J."/>
            <person name="Zhang D."/>
            <person name="Liu H."/>
            <person name="Wang S."/>
            <person name="Wang Y."/>
        </authorList>
    </citation>
    <scope>NUCLEOTIDE SEQUENCE [LARGE SCALE GENOMIC DNA]</scope>
    <source>
        <strain evidence="5 7">ZLJ010</strain>
    </source>
</reference>
<evidence type="ECO:0000259" key="3">
    <source>
        <dbReference type="PROSITE" id="PS51186"/>
    </source>
</evidence>
<sequence length="167" mass="19230">MTLNIRTVKMDDLDAIVELESSAFHMSEEMTRKDMIGRIENYPDTFLVAQVDGKVVGHVFGPVSKERYIKDELYFKNQPNNAQYHYQTILSLATNQEYRKQGIASALIEELCKIAQSQDRRAITLTCLPKLFHFYEKRGFINEGKTSDDIPDPDDVSSYNMVRALKI</sequence>
<dbReference type="PANTHER" id="PTHR10908:SF0">
    <property type="entry name" value="SEROTONIN N-ACETYLTRANSFERASE"/>
    <property type="match status" value="1"/>
</dbReference>
<dbReference type="Proteomes" id="UP000283758">
    <property type="component" value="Chromosome"/>
</dbReference>
<proteinExistence type="predicted"/>
<dbReference type="SUPFAM" id="SSF55729">
    <property type="entry name" value="Acyl-CoA N-acyltransferases (Nat)"/>
    <property type="match status" value="1"/>
</dbReference>
<dbReference type="RefSeq" id="WP_004898818.1">
    <property type="nucleotide sequence ID" value="NZ_CP032680.1"/>
</dbReference>
<evidence type="ECO:0000313" key="5">
    <source>
        <dbReference type="EMBL" id="AZZ66810.1"/>
    </source>
</evidence>
<dbReference type="InterPro" id="IPR000182">
    <property type="entry name" value="GNAT_dom"/>
</dbReference>
<evidence type="ECO:0000313" key="6">
    <source>
        <dbReference type="Proteomes" id="UP000094691"/>
    </source>
</evidence>
<keyword evidence="2" id="KW-0012">Acyltransferase</keyword>
<evidence type="ECO:0000256" key="2">
    <source>
        <dbReference type="ARBA" id="ARBA00023315"/>
    </source>
</evidence>
<feature type="domain" description="N-acetyltransferase" evidence="3">
    <location>
        <begin position="3"/>
        <end position="166"/>
    </location>
</feature>
<dbReference type="Gene3D" id="3.40.630.30">
    <property type="match status" value="1"/>
</dbReference>
<gene>
    <name evidence="4" type="ORF">BBP16_07535</name>
    <name evidence="5" type="ORF">D7321_01250</name>
</gene>
<dbReference type="CDD" id="cd04301">
    <property type="entry name" value="NAT_SF"/>
    <property type="match status" value="1"/>
</dbReference>
<dbReference type="Proteomes" id="UP000094691">
    <property type="component" value="Chromosome"/>
</dbReference>
<accession>A0A9W4E7X3</accession>
<dbReference type="PROSITE" id="PS51186">
    <property type="entry name" value="GNAT"/>
    <property type="match status" value="1"/>
</dbReference>
<dbReference type="Pfam" id="PF00583">
    <property type="entry name" value="Acetyltransf_1"/>
    <property type="match status" value="1"/>
</dbReference>
<dbReference type="PANTHER" id="PTHR10908">
    <property type="entry name" value="SEROTONIN N-ACETYLTRANSFERASE"/>
    <property type="match status" value="1"/>
</dbReference>
<name>A0A9W4E7X3_LACJH</name>
<keyword evidence="1" id="KW-0808">Transferase</keyword>
<organism evidence="5 7">
    <name type="scientific">Lactobacillus johnsonii</name>
    <dbReference type="NCBI Taxonomy" id="33959"/>
    <lineage>
        <taxon>Bacteria</taxon>
        <taxon>Bacillati</taxon>
        <taxon>Bacillota</taxon>
        <taxon>Bacilli</taxon>
        <taxon>Lactobacillales</taxon>
        <taxon>Lactobacillaceae</taxon>
        <taxon>Lactobacillus</taxon>
    </lineage>
</organism>
<dbReference type="GO" id="GO:0008080">
    <property type="term" value="F:N-acetyltransferase activity"/>
    <property type="evidence" value="ECO:0007669"/>
    <property type="project" value="UniProtKB-ARBA"/>
</dbReference>
<evidence type="ECO:0000313" key="4">
    <source>
        <dbReference type="EMBL" id="AOG26657.1"/>
    </source>
</evidence>
<dbReference type="EMBL" id="CP032680">
    <property type="protein sequence ID" value="AZZ66810.1"/>
    <property type="molecule type" value="Genomic_DNA"/>
</dbReference>
<dbReference type="InterPro" id="IPR016181">
    <property type="entry name" value="Acyl_CoA_acyltransferase"/>
</dbReference>
<evidence type="ECO:0000256" key="1">
    <source>
        <dbReference type="ARBA" id="ARBA00022679"/>
    </source>
</evidence>
<dbReference type="EMBL" id="CP016400">
    <property type="protein sequence ID" value="AOG26657.1"/>
    <property type="molecule type" value="Genomic_DNA"/>
</dbReference>
<dbReference type="InterPro" id="IPR051635">
    <property type="entry name" value="SNAT-like"/>
</dbReference>
<protein>
    <submittedName>
        <fullName evidence="5">GNAT family N-acetyltransferase</fullName>
    </submittedName>
</protein>
<evidence type="ECO:0000313" key="7">
    <source>
        <dbReference type="Proteomes" id="UP000283758"/>
    </source>
</evidence>